<dbReference type="Gene3D" id="3.40.50.1820">
    <property type="entry name" value="alpha/beta hydrolase"/>
    <property type="match status" value="1"/>
</dbReference>
<dbReference type="SUPFAM" id="SSF53474">
    <property type="entry name" value="alpha/beta-Hydrolases"/>
    <property type="match status" value="1"/>
</dbReference>
<organism evidence="2 3">
    <name type="scientific">Thiospirillum jenense</name>
    <dbReference type="NCBI Taxonomy" id="1653858"/>
    <lineage>
        <taxon>Bacteria</taxon>
        <taxon>Pseudomonadati</taxon>
        <taxon>Pseudomonadota</taxon>
        <taxon>Gammaproteobacteria</taxon>
        <taxon>Chromatiales</taxon>
        <taxon>Chromatiaceae</taxon>
        <taxon>Thiospirillum</taxon>
    </lineage>
</organism>
<name>A0A839HIP6_9GAMM</name>
<keyword evidence="2" id="KW-0378">Hydrolase</keyword>
<accession>A0A839HIP6</accession>
<dbReference type="NCBIfam" id="TIGR03100">
    <property type="entry name" value="hydr1_PEP"/>
    <property type="match status" value="1"/>
</dbReference>
<dbReference type="Pfam" id="PF12146">
    <property type="entry name" value="Hydrolase_4"/>
    <property type="match status" value="1"/>
</dbReference>
<proteinExistence type="predicted"/>
<dbReference type="Proteomes" id="UP000548632">
    <property type="component" value="Unassembled WGS sequence"/>
</dbReference>
<dbReference type="InterPro" id="IPR029058">
    <property type="entry name" value="AB_hydrolase_fold"/>
</dbReference>
<dbReference type="InterPro" id="IPR022742">
    <property type="entry name" value="Hydrolase_4"/>
</dbReference>
<dbReference type="GO" id="GO:0016787">
    <property type="term" value="F:hydrolase activity"/>
    <property type="evidence" value="ECO:0007669"/>
    <property type="project" value="UniProtKB-KW"/>
</dbReference>
<dbReference type="EMBL" id="JABVCQ010000029">
    <property type="protein sequence ID" value="MBB1126916.1"/>
    <property type="molecule type" value="Genomic_DNA"/>
</dbReference>
<evidence type="ECO:0000313" key="3">
    <source>
        <dbReference type="Proteomes" id="UP000548632"/>
    </source>
</evidence>
<comment type="caution">
    <text evidence="2">The sequence shown here is derived from an EMBL/GenBank/DDBJ whole genome shotgun (WGS) entry which is preliminary data.</text>
</comment>
<dbReference type="RefSeq" id="WP_182584544.1">
    <property type="nucleotide sequence ID" value="NZ_JABVCQ010000029.1"/>
</dbReference>
<protein>
    <submittedName>
        <fullName evidence="2">Hydrolase 1, exosortase A system-associated</fullName>
    </submittedName>
</protein>
<evidence type="ECO:0000313" key="2">
    <source>
        <dbReference type="EMBL" id="MBB1126916.1"/>
    </source>
</evidence>
<evidence type="ECO:0000259" key="1">
    <source>
        <dbReference type="Pfam" id="PF12146"/>
    </source>
</evidence>
<sequence length="294" mass="32407">MNITQQPVVFSCQGSDLIGMIYVPERPTQRAILIVVAGGPQYRAGCCRNLVELARIIAADGTTVMSFDYRGLGDSAGYYQGFESITPDLQAAIDALIAQVPAIKEIILWGGCDAASAALLHAPSLPQVTGMVLGNPFVHDETAYAKVVVKHYYLQRLVDKSFWLRVLKLRVNVWKTLVSVLTTIWQSRQAKPRTAASQTHNVNNETLPYPVRMCHSANRFHGRILLLMSGQSLVSKEFDELVAGSPQWQAAIHRPGVTRVDFPDADQAFSTMNARQAVIATARQWLNDWAAETA</sequence>
<gene>
    <name evidence="2" type="ORF">HUK38_11875</name>
</gene>
<reference evidence="2 3" key="1">
    <citation type="journal article" date="2020" name="Arch. Microbiol.">
        <title>The genome sequence of the giant phototrophic gammaproteobacterium Thiospirillum jenense gives insight into its physiological properties and phylogenetic relationships.</title>
        <authorList>
            <person name="Imhoff J.F."/>
            <person name="Meyer T.E."/>
            <person name="Kyndt J.A."/>
        </authorList>
    </citation>
    <scope>NUCLEOTIDE SEQUENCE [LARGE SCALE GENOMIC DNA]</scope>
    <source>
        <strain evidence="2 3">DSM 216</strain>
    </source>
</reference>
<dbReference type="InterPro" id="IPR017531">
    <property type="entry name" value="Hydrolase-1_PEP"/>
</dbReference>
<dbReference type="AlphaFoldDB" id="A0A839HIP6"/>
<keyword evidence="3" id="KW-1185">Reference proteome</keyword>
<feature type="domain" description="Serine aminopeptidase S33" evidence="1">
    <location>
        <begin position="46"/>
        <end position="156"/>
    </location>
</feature>